<keyword evidence="2" id="KW-1185">Reference proteome</keyword>
<protein>
    <submittedName>
        <fullName evidence="1">Uncharacterized protein</fullName>
    </submittedName>
</protein>
<dbReference type="EMBL" id="CAJNOL010000539">
    <property type="protein sequence ID" value="CAF1108166.1"/>
    <property type="molecule type" value="Genomic_DNA"/>
</dbReference>
<gene>
    <name evidence="1" type="ORF">JXQ802_LOCUS19551</name>
</gene>
<dbReference type="AlphaFoldDB" id="A0A814PMU4"/>
<proteinExistence type="predicted"/>
<evidence type="ECO:0000313" key="1">
    <source>
        <dbReference type="EMBL" id="CAF1108166.1"/>
    </source>
</evidence>
<dbReference type="Pfam" id="PF14441">
    <property type="entry name" value="OTT_1508_deam"/>
    <property type="match status" value="1"/>
</dbReference>
<dbReference type="InterPro" id="IPR027796">
    <property type="entry name" value="OTT_1508_deam-like"/>
</dbReference>
<name>A0A814PMU4_9BILA</name>
<sequence>MGNLSSILTDSDNSTCTFNSGSSSLQPSILTQAQSLRNQARQYQLEAKAASKQSQVEYRFGYIEIFSRFEMNESILSHLLLYERLSWGLLLSQDKIRVLGVTDQSRFLSSLALVLNGSTTCTAVYVNLSDKIVFIARNEPITINDEQYFDRFFRQIRIYASLASLCSFKDKAIQEAEDQLYSLVCAYNSKKMMKYFIGRHSTVIDGLKEMVKWDTDEKRHFVEELRSNKNYYTDNPLMTEKVYLIFKNYTEEDYMDFLLKKVDEFLTVRDQLFGNQVNPSEHQLMLAARLAMILYQSRLFQFILNHSIGTADKGVYYFEKTSAHIRAENVLLKCLLNNKQRFGQIFKNISWKLVPPIQQTHQLNITPREAFENIFKNLLHSSNEIISNILQNTTSDSFYNQYLAKLKEIDEKPVYVGHLHAEILLIDYILNNNSKQQDHSNQVEIGISKMPCLPCSYYIAALNKTHNRCFYHSDATSGKLYGKWIYRSNEDPSIINEINDKLIEKLQNLIQKILVESGRDGRPKKSGDSGIMYTSMEDLEWLLLLVDNFKFY</sequence>
<dbReference type="Proteomes" id="UP000663870">
    <property type="component" value="Unassembled WGS sequence"/>
</dbReference>
<reference evidence="1" key="1">
    <citation type="submission" date="2021-02" db="EMBL/GenBank/DDBJ databases">
        <authorList>
            <person name="Nowell W R."/>
        </authorList>
    </citation>
    <scope>NUCLEOTIDE SEQUENCE</scope>
</reference>
<comment type="caution">
    <text evidence="1">The sequence shown here is derived from an EMBL/GenBank/DDBJ whole genome shotgun (WGS) entry which is preliminary data.</text>
</comment>
<organism evidence="1 2">
    <name type="scientific">Rotaria sordida</name>
    <dbReference type="NCBI Taxonomy" id="392033"/>
    <lineage>
        <taxon>Eukaryota</taxon>
        <taxon>Metazoa</taxon>
        <taxon>Spiralia</taxon>
        <taxon>Gnathifera</taxon>
        <taxon>Rotifera</taxon>
        <taxon>Eurotatoria</taxon>
        <taxon>Bdelloidea</taxon>
        <taxon>Philodinida</taxon>
        <taxon>Philodinidae</taxon>
        <taxon>Rotaria</taxon>
    </lineage>
</organism>
<accession>A0A814PMU4</accession>
<evidence type="ECO:0000313" key="2">
    <source>
        <dbReference type="Proteomes" id="UP000663870"/>
    </source>
</evidence>